<gene>
    <name evidence="9" type="ORF">ACFFIA_30690</name>
</gene>
<dbReference type="Pfam" id="PF02278">
    <property type="entry name" value="Lyase_8"/>
    <property type="match status" value="1"/>
</dbReference>
<dbReference type="InterPro" id="IPR013783">
    <property type="entry name" value="Ig-like_fold"/>
</dbReference>
<keyword evidence="2 7" id="KW-0732">Signal</keyword>
<accession>A0ABV6MBE6</accession>
<dbReference type="InterPro" id="IPR008929">
    <property type="entry name" value="Chondroitin_lyas"/>
</dbReference>
<dbReference type="Gene3D" id="2.60.40.4270">
    <property type="entry name" value="Listeria-Bacteroides repeat domain"/>
    <property type="match status" value="1"/>
</dbReference>
<dbReference type="SMART" id="SM00495">
    <property type="entry name" value="ChtBD3"/>
    <property type="match status" value="2"/>
</dbReference>
<comment type="caution">
    <text evidence="9">The sequence shown here is derived from an EMBL/GenBank/DDBJ whole genome shotgun (WGS) entry which is preliminary data.</text>
</comment>
<dbReference type="InterPro" id="IPR003159">
    <property type="entry name" value="Lyase_8_central_dom"/>
</dbReference>
<dbReference type="Pfam" id="PF02884">
    <property type="entry name" value="Lyase_8_C"/>
    <property type="match status" value="1"/>
</dbReference>
<dbReference type="SUPFAM" id="SSF51055">
    <property type="entry name" value="Carbohydrate binding domain"/>
    <property type="match status" value="2"/>
</dbReference>
<dbReference type="Pfam" id="PF00041">
    <property type="entry name" value="fn3"/>
    <property type="match status" value="1"/>
</dbReference>
<dbReference type="InterPro" id="IPR003961">
    <property type="entry name" value="FN3_dom"/>
</dbReference>
<dbReference type="InterPro" id="IPR014718">
    <property type="entry name" value="GH-type_carb-bd"/>
</dbReference>
<dbReference type="GO" id="GO:0016829">
    <property type="term" value="F:lyase activity"/>
    <property type="evidence" value="ECO:0007669"/>
    <property type="project" value="UniProtKB-KW"/>
</dbReference>
<evidence type="ECO:0000256" key="1">
    <source>
        <dbReference type="ARBA" id="ARBA00006699"/>
    </source>
</evidence>
<dbReference type="InterPro" id="IPR004103">
    <property type="entry name" value="Lyase_8_C"/>
</dbReference>
<dbReference type="CDD" id="cd01083">
    <property type="entry name" value="GAG_Lyase"/>
    <property type="match status" value="1"/>
</dbReference>
<proteinExistence type="inferred from homology"/>
<dbReference type="InterPro" id="IPR036573">
    <property type="entry name" value="CBM_sf_5/12"/>
</dbReference>
<evidence type="ECO:0000256" key="6">
    <source>
        <dbReference type="ARBA" id="ARBA00023326"/>
    </source>
</evidence>
<comment type="similarity">
    <text evidence="1">Belongs to the polysaccharide lyase 8 family.</text>
</comment>
<dbReference type="SUPFAM" id="SSF74650">
    <property type="entry name" value="Galactose mutarotase-like"/>
    <property type="match status" value="1"/>
</dbReference>
<dbReference type="InterPro" id="IPR011071">
    <property type="entry name" value="Lyase_8-like_C"/>
</dbReference>
<dbReference type="InterPro" id="IPR003610">
    <property type="entry name" value="CBM5/12"/>
</dbReference>
<dbReference type="Gene3D" id="2.60.120.260">
    <property type="entry name" value="Galactose-binding domain-like"/>
    <property type="match status" value="1"/>
</dbReference>
<protein>
    <submittedName>
        <fullName evidence="9">Polysaccharide lyase family 8 super-sandwich domain-containing protein</fullName>
    </submittedName>
</protein>
<dbReference type="NCBIfam" id="NF047446">
    <property type="entry name" value="barrel_OmpL47"/>
    <property type="match status" value="1"/>
</dbReference>
<dbReference type="CDD" id="cd12215">
    <property type="entry name" value="ChiC_BD"/>
    <property type="match status" value="2"/>
</dbReference>
<evidence type="ECO:0000259" key="8">
    <source>
        <dbReference type="PROSITE" id="PS50853"/>
    </source>
</evidence>
<keyword evidence="10" id="KW-1185">Reference proteome</keyword>
<evidence type="ECO:0000313" key="10">
    <source>
        <dbReference type="Proteomes" id="UP001589867"/>
    </source>
</evidence>
<dbReference type="Proteomes" id="UP001589867">
    <property type="component" value="Unassembled WGS sequence"/>
</dbReference>
<dbReference type="RefSeq" id="WP_377257486.1">
    <property type="nucleotide sequence ID" value="NZ_JBHLUH010000064.1"/>
</dbReference>
<dbReference type="InterPro" id="IPR058094">
    <property type="entry name" value="Ig-like_OmpL47-like"/>
</dbReference>
<dbReference type="InterPro" id="IPR011013">
    <property type="entry name" value="Gal_mutarotase_sf_dom"/>
</dbReference>
<evidence type="ECO:0000256" key="5">
    <source>
        <dbReference type="ARBA" id="ARBA00023295"/>
    </source>
</evidence>
<evidence type="ECO:0000256" key="4">
    <source>
        <dbReference type="ARBA" id="ARBA00023239"/>
    </source>
</evidence>
<evidence type="ECO:0000256" key="7">
    <source>
        <dbReference type="SAM" id="SignalP"/>
    </source>
</evidence>
<dbReference type="Gene3D" id="3.30.1920.20">
    <property type="match status" value="1"/>
</dbReference>
<keyword evidence="6" id="KW-0624">Polysaccharide degradation</keyword>
<dbReference type="Gene3D" id="2.60.220.10">
    <property type="entry name" value="Polysaccharide lyase family 8-like, C-terminal"/>
    <property type="match status" value="1"/>
</dbReference>
<dbReference type="Gene3D" id="2.10.10.20">
    <property type="entry name" value="Carbohydrate-binding module superfamily 5/12"/>
    <property type="match status" value="2"/>
</dbReference>
<dbReference type="PROSITE" id="PS50853">
    <property type="entry name" value="FN3"/>
    <property type="match status" value="1"/>
</dbReference>
<evidence type="ECO:0000256" key="3">
    <source>
        <dbReference type="ARBA" id="ARBA00022801"/>
    </source>
</evidence>
<evidence type="ECO:0000313" key="9">
    <source>
        <dbReference type="EMBL" id="MFC0532028.1"/>
    </source>
</evidence>
<reference evidence="9 10" key="1">
    <citation type="submission" date="2024-09" db="EMBL/GenBank/DDBJ databases">
        <authorList>
            <person name="Sun Q."/>
            <person name="Mori K."/>
        </authorList>
    </citation>
    <scope>NUCLEOTIDE SEQUENCE [LARGE SCALE GENOMIC DNA]</scope>
    <source>
        <strain evidence="9 10">TBRC 3947</strain>
    </source>
</reference>
<dbReference type="PANTHER" id="PTHR38481:SF1">
    <property type="entry name" value="HYALURONATE LYASE"/>
    <property type="match status" value="1"/>
</dbReference>
<dbReference type="SUPFAM" id="SSF48230">
    <property type="entry name" value="Chondroitin AC/alginate lyase"/>
    <property type="match status" value="1"/>
</dbReference>
<dbReference type="InterPro" id="IPR036116">
    <property type="entry name" value="FN3_sf"/>
</dbReference>
<keyword evidence="4 9" id="KW-0456">Lyase</keyword>
<dbReference type="Pfam" id="PF25275">
    <property type="entry name" value="Golvesin_C"/>
    <property type="match status" value="1"/>
</dbReference>
<name>A0ABV6MBE6_9ACTN</name>
<feature type="signal peptide" evidence="7">
    <location>
        <begin position="1"/>
        <end position="29"/>
    </location>
</feature>
<dbReference type="InterPro" id="IPR042229">
    <property type="entry name" value="Listeria/Bacterioides_rpt_sf"/>
</dbReference>
<dbReference type="Gene3D" id="2.70.98.10">
    <property type="match status" value="1"/>
</dbReference>
<organism evidence="9 10">
    <name type="scientific">Phytohabitans kaempferiae</name>
    <dbReference type="NCBI Taxonomy" id="1620943"/>
    <lineage>
        <taxon>Bacteria</taxon>
        <taxon>Bacillati</taxon>
        <taxon>Actinomycetota</taxon>
        <taxon>Actinomycetes</taxon>
        <taxon>Micromonosporales</taxon>
        <taxon>Micromonosporaceae</taxon>
    </lineage>
</organism>
<keyword evidence="3" id="KW-0378">Hydrolase</keyword>
<dbReference type="PANTHER" id="PTHR38481">
    <property type="entry name" value="HYALURONATE LYASE"/>
    <property type="match status" value="1"/>
</dbReference>
<dbReference type="CDD" id="cd00063">
    <property type="entry name" value="FN3"/>
    <property type="match status" value="1"/>
</dbReference>
<evidence type="ECO:0000256" key="2">
    <source>
        <dbReference type="ARBA" id="ARBA00022729"/>
    </source>
</evidence>
<dbReference type="EMBL" id="JBHLUH010000064">
    <property type="protein sequence ID" value="MFC0532028.1"/>
    <property type="molecule type" value="Genomic_DNA"/>
</dbReference>
<dbReference type="SUPFAM" id="SSF49265">
    <property type="entry name" value="Fibronectin type III"/>
    <property type="match status" value="1"/>
</dbReference>
<dbReference type="InterPro" id="IPR038970">
    <property type="entry name" value="Lyase_8"/>
</dbReference>
<keyword evidence="5" id="KW-0326">Glycosidase</keyword>
<keyword evidence="6" id="KW-0119">Carbohydrate metabolism</keyword>
<dbReference type="InterPro" id="IPR033803">
    <property type="entry name" value="CBD-like_Golvesin-Xly"/>
</dbReference>
<dbReference type="Gene3D" id="2.60.40.10">
    <property type="entry name" value="Immunoglobulins"/>
    <property type="match status" value="1"/>
</dbReference>
<sequence length="1283" mass="138059">MKPRTRIASLIATATVLAGSLVAVVAANAATAEDFAQLRQKWEVSLTGGSDYDVDDPDIAARITGITADAQALWDAMDTSPDRIYLWPDAANVTRSAQKTTSYTRVASLALAYRTHGSALAGDQALRDDIVNALEWLYANAYNETMTQSGNWWDWFIGVPAQLVDAVDLMRSDLSAEQIQRFMRPVVKFPNFSGMTGANLVWVANVWARSGALLDNDARIARARDELHEVFLYVTSSDGFYEDGSFVQHKVVAYNGGYGSSLLEDLTEIIDWLEGSPWEITDPGRANVTRWVYDAFEPLMYRGLMMDMTRGREVSRSYLTDHSRGHSIIGTVMRVVGFAPAADAAHFRGLVKGWILDDTYRDYFQYASLPDIVKAKAIVGDASVAPLRAADQYHQYASMDRAVQWRPDYTFALSMSSDRIATHESINDENVRGWYQGEGMTYLYNPDISQYTDFWPTVDPYHLPGTTIDTHARTDADGNRYRNAEREAGGAEILGLYGTSSMKLLAQSSTLRAKKSWFAFDNEIVALGTGITSTDNRAIQTTVDNRKLAGAGDQQLTVDGTVEPSNLGWSAQLDDVGTIHLAGNVPGADLGYYFPKSATVDALRQSRTGAWSDIDQRPTALTDPITAQYLTLWLDHGSNPTNGTYQYALLPGQSAAEVDAYGDHPDFTVLANTPDVQAVQENTLGVTGIQFWNPATAAGVTSNARAAVMTAETADGLQISVADPSQRNTGTIALEIDRAATSVLSLDPGVTVTQLSPTIKLQVEPGGSLGTTFHAGFSFAPVTSAPAAPVLRDTISAGGQLQLSWDPASQAQGYVVKYGTTPGNYTTTVDVGLATKHVVSGLTGGQTYYYTVSAYNTLGAGPDSTEGSATPLYSGVVDNSDPTEVTIVGDWALGTSGGYYGPNYLHDWAANRGTKSVTYTPDLPPGLYQISVWYPSHSNRSTVVPITIQGKDSVSTVTVNQRQSGSRWRPIGTYLLAGDGTDYVRISNTGTSDGYVVADAVRFDQVSDTTPPITVAGTGSTAGEDEWYTSAVTVTLTATDDMAGVAGTSYIVDGGTEQQGTSVHLTTDGEHTIAFRSTDRLGNVEPWRELTVQVDTTPPDFTYDVAGGAGTVPPTITGLAWTDVGLDSPSGDLTRTGYAFAGWNTARDGSGTTVTATTTAYDASTRGTDVATLYAQWTVTAPTWDSTQTYEAGDLVYNDGRVYQAQWWTSNQVPGASPWGPWAELGDNVACPHGAVREWTPSSIYLGGETAVHNGQQWTATWWTRNQEPGATASGPWTPIGAC</sequence>
<dbReference type="Pfam" id="PF08124">
    <property type="entry name" value="Lyase_8_N"/>
    <property type="match status" value="1"/>
</dbReference>
<feature type="domain" description="Fibronectin type-III" evidence="8">
    <location>
        <begin position="785"/>
        <end position="875"/>
    </location>
</feature>
<dbReference type="SUPFAM" id="SSF49863">
    <property type="entry name" value="Hyaluronate lyase-like, C-terminal domain"/>
    <property type="match status" value="1"/>
</dbReference>
<dbReference type="InterPro" id="IPR012970">
    <property type="entry name" value="Lyase_8_alpha_N"/>
</dbReference>
<dbReference type="SMART" id="SM00060">
    <property type="entry name" value="FN3"/>
    <property type="match status" value="1"/>
</dbReference>
<dbReference type="Gene3D" id="1.50.10.100">
    <property type="entry name" value="Chondroitin AC/alginate lyase"/>
    <property type="match status" value="1"/>
</dbReference>
<feature type="chain" id="PRO_5047263169" evidence="7">
    <location>
        <begin position="30"/>
        <end position="1283"/>
    </location>
</feature>